<dbReference type="EMBL" id="PIXR01000633">
    <property type="protein sequence ID" value="TBU05726.1"/>
    <property type="molecule type" value="Genomic_DNA"/>
</dbReference>
<protein>
    <submittedName>
        <fullName evidence="2">Uncharacterized protein</fullName>
    </submittedName>
</protein>
<feature type="region of interest" description="Disordered" evidence="1">
    <location>
        <begin position="1"/>
        <end position="26"/>
    </location>
</feature>
<evidence type="ECO:0000313" key="2">
    <source>
        <dbReference type="EMBL" id="TBU05726.1"/>
    </source>
</evidence>
<evidence type="ECO:0000256" key="1">
    <source>
        <dbReference type="SAM" id="MobiDB-lite"/>
    </source>
</evidence>
<dbReference type="Proteomes" id="UP000293045">
    <property type="component" value="Unassembled WGS sequence"/>
</dbReference>
<reference evidence="2 3" key="1">
    <citation type="submission" date="2017-12" db="EMBL/GenBank/DDBJ databases">
        <authorList>
            <person name="Pombert J.-F."/>
            <person name="Haag K.L."/>
            <person name="Ebert D."/>
        </authorList>
    </citation>
    <scope>NUCLEOTIDE SEQUENCE [LARGE SCALE GENOMIC DNA]</scope>
    <source>
        <strain evidence="2">IL-BN-2</strain>
    </source>
</reference>
<feature type="compositionally biased region" description="Polar residues" evidence="1">
    <location>
        <begin position="8"/>
        <end position="26"/>
    </location>
</feature>
<sequence length="89" mass="9958">GVKILKPKNNTPLISQGGTTLEEPTNNINEESDLEEETIVVKEKYTDRLETSKESGEFVKTSSSNTFIEIQIDKQDNVPKEHNNPGIDI</sequence>
<feature type="non-terminal residue" evidence="2">
    <location>
        <position position="1"/>
    </location>
</feature>
<name>A0A4Q9LDU2_9MICR</name>
<evidence type="ECO:0000313" key="3">
    <source>
        <dbReference type="Proteomes" id="UP000293045"/>
    </source>
</evidence>
<organism evidence="2 3">
    <name type="scientific">Hamiltosporidium magnivora</name>
    <dbReference type="NCBI Taxonomy" id="148818"/>
    <lineage>
        <taxon>Eukaryota</taxon>
        <taxon>Fungi</taxon>
        <taxon>Fungi incertae sedis</taxon>
        <taxon>Microsporidia</taxon>
        <taxon>Dubosqiidae</taxon>
        <taxon>Hamiltosporidium</taxon>
    </lineage>
</organism>
<comment type="caution">
    <text evidence="2">The sequence shown here is derived from an EMBL/GenBank/DDBJ whole genome shotgun (WGS) entry which is preliminary data.</text>
</comment>
<gene>
    <name evidence="2" type="ORF">CWI39_0633p0010</name>
</gene>
<dbReference type="AlphaFoldDB" id="A0A4Q9LDU2"/>
<accession>A0A4Q9LDU2</accession>
<dbReference type="VEuPathDB" id="MicrosporidiaDB:CWI39_0633p0010"/>
<proteinExistence type="predicted"/>
<feature type="compositionally biased region" description="Basic and acidic residues" evidence="1">
    <location>
        <begin position="71"/>
        <end position="83"/>
    </location>
</feature>
<feature type="region of interest" description="Disordered" evidence="1">
    <location>
        <begin position="70"/>
        <end position="89"/>
    </location>
</feature>